<evidence type="ECO:0000313" key="3">
    <source>
        <dbReference type="Proteomes" id="UP001221208"/>
    </source>
</evidence>
<feature type="transmembrane region" description="Helical" evidence="1">
    <location>
        <begin position="56"/>
        <end position="80"/>
    </location>
</feature>
<keyword evidence="3" id="KW-1185">Reference proteome</keyword>
<feature type="transmembrane region" description="Helical" evidence="1">
    <location>
        <begin position="121"/>
        <end position="140"/>
    </location>
</feature>
<keyword evidence="1" id="KW-0812">Transmembrane</keyword>
<comment type="caution">
    <text evidence="2">The sequence shown here is derived from an EMBL/GenBank/DDBJ whole genome shotgun (WGS) entry which is preliminary data.</text>
</comment>
<protein>
    <submittedName>
        <fullName evidence="2">Permease</fullName>
    </submittedName>
</protein>
<feature type="transmembrane region" description="Helical" evidence="1">
    <location>
        <begin position="189"/>
        <end position="209"/>
    </location>
</feature>
<dbReference type="EMBL" id="JAQQXR010000001">
    <property type="protein sequence ID" value="MDC8757044.1"/>
    <property type="molecule type" value="Genomic_DNA"/>
</dbReference>
<feature type="transmembrane region" description="Helical" evidence="1">
    <location>
        <begin position="221"/>
        <end position="244"/>
    </location>
</feature>
<accession>A0ABT5JWC0</accession>
<keyword evidence="1" id="KW-1133">Transmembrane helix</keyword>
<feature type="transmembrane region" description="Helical" evidence="1">
    <location>
        <begin position="12"/>
        <end position="36"/>
    </location>
</feature>
<gene>
    <name evidence="2" type="ORF">OIK44_05500</name>
</gene>
<feature type="transmembrane region" description="Helical" evidence="1">
    <location>
        <begin position="389"/>
        <end position="409"/>
    </location>
</feature>
<dbReference type="Proteomes" id="UP001221208">
    <property type="component" value="Unassembled WGS sequence"/>
</dbReference>
<keyword evidence="1" id="KW-0472">Membrane</keyword>
<reference evidence="2 3" key="1">
    <citation type="submission" date="2022-10" db="EMBL/GenBank/DDBJ databases">
        <title>Janthinobacterium sp. hw3 Genome sequencing.</title>
        <authorList>
            <person name="Park S."/>
        </authorList>
    </citation>
    <scope>NUCLEOTIDE SEQUENCE [LARGE SCALE GENOMIC DNA]</scope>
    <source>
        <strain evidence="3">hw3</strain>
    </source>
</reference>
<sequence length="415" mass="44255">MRRRLALERSTPLWLSLRFFVTAPLFMLLAGAVLLWQGPQLFASRWSPGALAATHLVTLGVLTMVIAGALLQLLPVVGGVEVAFPALTAPAVHLSLCAGTLLLAGGFCLAQPLLFQLALPALLLALLWLLTACGAGLWRAPPGVVDALLSGVRVALLSLFVTLLLGAAMASAFAWPLALPLQRLADLHALWGLSGWIGVLVVAIAYQVIPMFQVTPLYPAGLTRALCRAMLLLMLAASAAGLAGHAGATWLHGLLLAGFTLFALVTLRLLAKRKRPAPDATTLFWRTSMGSLLACAALWYAPLDENVRAILLGLLFMLGFAYSAVVGMLYKIVPFLLWQHWQEMNFGKPVPSIRLIVTENAARAQFASHLAALLMLAAAALWPQQLARAAALALLASTLGLAWILWRALHLGPPD</sequence>
<feature type="transmembrane region" description="Helical" evidence="1">
    <location>
        <begin position="152"/>
        <end position="177"/>
    </location>
</feature>
<feature type="transmembrane region" description="Helical" evidence="1">
    <location>
        <begin position="92"/>
        <end position="115"/>
    </location>
</feature>
<feature type="transmembrane region" description="Helical" evidence="1">
    <location>
        <begin position="283"/>
        <end position="301"/>
    </location>
</feature>
<dbReference type="RefSeq" id="WP_273669693.1">
    <property type="nucleotide sequence ID" value="NZ_JAQQXR010000001.1"/>
</dbReference>
<evidence type="ECO:0000313" key="2">
    <source>
        <dbReference type="EMBL" id="MDC8757044.1"/>
    </source>
</evidence>
<feature type="transmembrane region" description="Helical" evidence="1">
    <location>
        <begin position="364"/>
        <end position="383"/>
    </location>
</feature>
<organism evidence="2 3">
    <name type="scientific">Janthinobacterium fluminis</name>
    <dbReference type="NCBI Taxonomy" id="2987524"/>
    <lineage>
        <taxon>Bacteria</taxon>
        <taxon>Pseudomonadati</taxon>
        <taxon>Pseudomonadota</taxon>
        <taxon>Betaproteobacteria</taxon>
        <taxon>Burkholderiales</taxon>
        <taxon>Oxalobacteraceae</taxon>
        <taxon>Janthinobacterium</taxon>
    </lineage>
</organism>
<name>A0ABT5JWC0_9BURK</name>
<proteinExistence type="predicted"/>
<feature type="transmembrane region" description="Helical" evidence="1">
    <location>
        <begin position="250"/>
        <end position="271"/>
    </location>
</feature>
<feature type="transmembrane region" description="Helical" evidence="1">
    <location>
        <begin position="307"/>
        <end position="330"/>
    </location>
</feature>
<evidence type="ECO:0000256" key="1">
    <source>
        <dbReference type="SAM" id="Phobius"/>
    </source>
</evidence>